<dbReference type="RefSeq" id="WP_076610997.1">
    <property type="nucleotide sequence ID" value="NZ_FTNR01000040.1"/>
</dbReference>
<dbReference type="EMBL" id="FTNR01000040">
    <property type="protein sequence ID" value="SIS21731.1"/>
    <property type="molecule type" value="Genomic_DNA"/>
</dbReference>
<reference evidence="3" key="1">
    <citation type="submission" date="2017-01" db="EMBL/GenBank/DDBJ databases">
        <authorList>
            <person name="Varghese N."/>
            <person name="Submissions S."/>
        </authorList>
    </citation>
    <scope>NUCLEOTIDE SEQUENCE [LARGE SCALE GENOMIC DNA]</scope>
    <source>
        <strain evidence="3">type strain: HArc-</strain>
    </source>
</reference>
<name>A0A1N7HAF4_9EURY</name>
<dbReference type="STRING" id="308853.SAMN05421752_1407"/>
<dbReference type="Proteomes" id="UP000185936">
    <property type="component" value="Unassembled WGS sequence"/>
</dbReference>
<sequence length="154" mass="17147">MSIDQTTLEVGETRPPAVLENVRTTSIGDIVVMVMCTHRFEPDDVMGWHTHNPMDVTREWVQQNAEATVARLLGDDAQTHSTRSAATPSLETESEPTLNTSEDYKFSRPQCVAATAAGNRCSNPVRRTDETVDFCPRHGDADDVERYVPKEGDR</sequence>
<keyword evidence="3" id="KW-1185">Reference proteome</keyword>
<proteinExistence type="predicted"/>
<evidence type="ECO:0000313" key="2">
    <source>
        <dbReference type="EMBL" id="SIS21731.1"/>
    </source>
</evidence>
<evidence type="ECO:0000256" key="1">
    <source>
        <dbReference type="SAM" id="MobiDB-lite"/>
    </source>
</evidence>
<accession>A0A1N7HAF4</accession>
<dbReference type="AlphaFoldDB" id="A0A1N7HAF4"/>
<protein>
    <submittedName>
        <fullName evidence="2">Uncharacterized protein</fullName>
    </submittedName>
</protein>
<feature type="region of interest" description="Disordered" evidence="1">
    <location>
        <begin position="73"/>
        <end position="103"/>
    </location>
</feature>
<evidence type="ECO:0000313" key="3">
    <source>
        <dbReference type="Proteomes" id="UP000185936"/>
    </source>
</evidence>
<dbReference type="OrthoDB" id="57465at1644060"/>
<feature type="compositionally biased region" description="Polar residues" evidence="1">
    <location>
        <begin position="79"/>
        <end position="101"/>
    </location>
</feature>
<gene>
    <name evidence="2" type="ORF">SAMN05421752_1407</name>
</gene>
<organism evidence="2 3">
    <name type="scientific">Natronorubrum thiooxidans</name>
    <dbReference type="NCBI Taxonomy" id="308853"/>
    <lineage>
        <taxon>Archaea</taxon>
        <taxon>Methanobacteriati</taxon>
        <taxon>Methanobacteriota</taxon>
        <taxon>Stenosarchaea group</taxon>
        <taxon>Halobacteria</taxon>
        <taxon>Halobacteriales</taxon>
        <taxon>Natrialbaceae</taxon>
        <taxon>Natronorubrum</taxon>
    </lineage>
</organism>